<proteinExistence type="predicted"/>
<sequence>MSRGPLPLSLLLMVALLGLAAVASGCKGGGGGNKGRAAMDAASGSLNNKYGVGGGLSPPAIGGRVWTSRDGSTSIGVGASSDFKKDHGVGFSIKKTFGR</sequence>
<reference evidence="2 3" key="1">
    <citation type="submission" date="2019-07" db="EMBL/GenBank/DDBJ databases">
        <title>Draft genome assembly of a fouling barnacle, Amphibalanus amphitrite (Darwin, 1854): The first reference genome for Thecostraca.</title>
        <authorList>
            <person name="Kim W."/>
        </authorList>
    </citation>
    <scope>NUCLEOTIDE SEQUENCE [LARGE SCALE GENOMIC DNA]</scope>
    <source>
        <strain evidence="2">SNU_AA5</strain>
        <tissue evidence="2">Soma without cirri and trophi</tissue>
    </source>
</reference>
<keyword evidence="1" id="KW-0732">Signal</keyword>
<feature type="chain" id="PRO_5025460003" evidence="1">
    <location>
        <begin position="26"/>
        <end position="99"/>
    </location>
</feature>
<evidence type="ECO:0000313" key="3">
    <source>
        <dbReference type="Proteomes" id="UP000440578"/>
    </source>
</evidence>
<evidence type="ECO:0000313" key="2">
    <source>
        <dbReference type="EMBL" id="KAF0297724.1"/>
    </source>
</evidence>
<evidence type="ECO:0000256" key="1">
    <source>
        <dbReference type="SAM" id="SignalP"/>
    </source>
</evidence>
<comment type="caution">
    <text evidence="2">The sequence shown here is derived from an EMBL/GenBank/DDBJ whole genome shotgun (WGS) entry which is preliminary data.</text>
</comment>
<keyword evidence="3" id="KW-1185">Reference proteome</keyword>
<feature type="signal peptide" evidence="1">
    <location>
        <begin position="1"/>
        <end position="25"/>
    </location>
</feature>
<dbReference type="PROSITE" id="PS51257">
    <property type="entry name" value="PROKAR_LIPOPROTEIN"/>
    <property type="match status" value="1"/>
</dbReference>
<gene>
    <name evidence="2" type="ORF">FJT64_004841</name>
</gene>
<accession>A0A6A4W1U6</accession>
<protein>
    <submittedName>
        <fullName evidence="2">Uncharacterized protein</fullName>
    </submittedName>
</protein>
<organism evidence="2 3">
    <name type="scientific">Amphibalanus amphitrite</name>
    <name type="common">Striped barnacle</name>
    <name type="synonym">Balanus amphitrite</name>
    <dbReference type="NCBI Taxonomy" id="1232801"/>
    <lineage>
        <taxon>Eukaryota</taxon>
        <taxon>Metazoa</taxon>
        <taxon>Ecdysozoa</taxon>
        <taxon>Arthropoda</taxon>
        <taxon>Crustacea</taxon>
        <taxon>Multicrustacea</taxon>
        <taxon>Cirripedia</taxon>
        <taxon>Thoracica</taxon>
        <taxon>Thoracicalcarea</taxon>
        <taxon>Balanomorpha</taxon>
        <taxon>Balanoidea</taxon>
        <taxon>Balanidae</taxon>
        <taxon>Amphibalaninae</taxon>
        <taxon>Amphibalanus</taxon>
    </lineage>
</organism>
<name>A0A6A4W1U6_AMPAM</name>
<dbReference type="Proteomes" id="UP000440578">
    <property type="component" value="Unassembled WGS sequence"/>
</dbReference>
<dbReference type="AlphaFoldDB" id="A0A6A4W1U6"/>
<dbReference type="EMBL" id="VIIS01001475">
    <property type="protein sequence ID" value="KAF0297724.1"/>
    <property type="molecule type" value="Genomic_DNA"/>
</dbReference>